<dbReference type="STRING" id="1314778.A0A5C3NZC0"/>
<dbReference type="InParanoid" id="A0A5C3NZC0"/>
<evidence type="ECO:0000259" key="1">
    <source>
        <dbReference type="Pfam" id="PF18803"/>
    </source>
</evidence>
<dbReference type="Pfam" id="PF18803">
    <property type="entry name" value="CxC2"/>
    <property type="match status" value="1"/>
</dbReference>
<reference evidence="2 3" key="1">
    <citation type="journal article" date="2019" name="Nat. Ecol. Evol.">
        <title>Megaphylogeny resolves global patterns of mushroom evolution.</title>
        <authorList>
            <person name="Varga T."/>
            <person name="Krizsan K."/>
            <person name="Foldi C."/>
            <person name="Dima B."/>
            <person name="Sanchez-Garcia M."/>
            <person name="Sanchez-Ramirez S."/>
            <person name="Szollosi G.J."/>
            <person name="Szarkandi J.G."/>
            <person name="Papp V."/>
            <person name="Albert L."/>
            <person name="Andreopoulos W."/>
            <person name="Angelini C."/>
            <person name="Antonin V."/>
            <person name="Barry K.W."/>
            <person name="Bougher N.L."/>
            <person name="Buchanan P."/>
            <person name="Buyck B."/>
            <person name="Bense V."/>
            <person name="Catcheside P."/>
            <person name="Chovatia M."/>
            <person name="Cooper J."/>
            <person name="Damon W."/>
            <person name="Desjardin D."/>
            <person name="Finy P."/>
            <person name="Geml J."/>
            <person name="Haridas S."/>
            <person name="Hughes K."/>
            <person name="Justo A."/>
            <person name="Karasinski D."/>
            <person name="Kautmanova I."/>
            <person name="Kiss B."/>
            <person name="Kocsube S."/>
            <person name="Kotiranta H."/>
            <person name="LaButti K.M."/>
            <person name="Lechner B.E."/>
            <person name="Liimatainen K."/>
            <person name="Lipzen A."/>
            <person name="Lukacs Z."/>
            <person name="Mihaltcheva S."/>
            <person name="Morgado L.N."/>
            <person name="Niskanen T."/>
            <person name="Noordeloos M.E."/>
            <person name="Ohm R.A."/>
            <person name="Ortiz-Santana B."/>
            <person name="Ovrebo C."/>
            <person name="Racz N."/>
            <person name="Riley R."/>
            <person name="Savchenko A."/>
            <person name="Shiryaev A."/>
            <person name="Soop K."/>
            <person name="Spirin V."/>
            <person name="Szebenyi C."/>
            <person name="Tomsovsky M."/>
            <person name="Tulloss R.E."/>
            <person name="Uehling J."/>
            <person name="Grigoriev I.V."/>
            <person name="Vagvolgyi C."/>
            <person name="Papp T."/>
            <person name="Martin F.M."/>
            <person name="Miettinen O."/>
            <person name="Hibbett D.S."/>
            <person name="Nagy L.G."/>
        </authorList>
    </citation>
    <scope>NUCLEOTIDE SEQUENCE [LARGE SCALE GENOMIC DNA]</scope>
    <source>
        <strain evidence="2 3">HHB13444</strain>
    </source>
</reference>
<protein>
    <recommendedName>
        <fullName evidence="1">CxC2-like cysteine cluster KDZ transposase-associated domain-containing protein</fullName>
    </recommendedName>
</protein>
<dbReference type="InterPro" id="IPR041457">
    <property type="entry name" value="CxC2_KDZ-assoc"/>
</dbReference>
<dbReference type="InterPro" id="IPR040521">
    <property type="entry name" value="KDZ"/>
</dbReference>
<accession>A0A5C3NZC0</accession>
<evidence type="ECO:0000313" key="2">
    <source>
        <dbReference type="EMBL" id="TFK81877.1"/>
    </source>
</evidence>
<gene>
    <name evidence="2" type="ORF">K466DRAFT_578390</name>
</gene>
<dbReference type="AlphaFoldDB" id="A0A5C3NZC0"/>
<organism evidence="2 3">
    <name type="scientific">Polyporus arcularius HHB13444</name>
    <dbReference type="NCBI Taxonomy" id="1314778"/>
    <lineage>
        <taxon>Eukaryota</taxon>
        <taxon>Fungi</taxon>
        <taxon>Dikarya</taxon>
        <taxon>Basidiomycota</taxon>
        <taxon>Agaricomycotina</taxon>
        <taxon>Agaricomycetes</taxon>
        <taxon>Polyporales</taxon>
        <taxon>Polyporaceae</taxon>
        <taxon>Polyporus</taxon>
    </lineage>
</organism>
<name>A0A5C3NZC0_9APHY</name>
<dbReference type="Proteomes" id="UP000308197">
    <property type="component" value="Unassembled WGS sequence"/>
</dbReference>
<feature type="domain" description="CxC2-like cysteine cluster KDZ transposase-associated" evidence="1">
    <location>
        <begin position="62"/>
        <end position="168"/>
    </location>
</feature>
<dbReference type="EMBL" id="ML211548">
    <property type="protein sequence ID" value="TFK81877.1"/>
    <property type="molecule type" value="Genomic_DNA"/>
</dbReference>
<keyword evidence="3" id="KW-1185">Reference proteome</keyword>
<evidence type="ECO:0000313" key="3">
    <source>
        <dbReference type="Proteomes" id="UP000308197"/>
    </source>
</evidence>
<dbReference type="Pfam" id="PF18758">
    <property type="entry name" value="KDZ"/>
    <property type="match status" value="1"/>
</dbReference>
<sequence>MWKERFPSIVQDMLSWEAAPYRCVECDCSAPRCKTCMCDAHQHAWFHYIEAWTGEYFKRYDLVSLGLVIHLGHRGQRCPHLSDHTEPSNMVVVHTNGVHNCRIHYCHCPDYPDHVSQLLRARVWPHTLDSPHTTFTVALLRAWHQLWLNAKISGLHFMRAIARYTDNAFPADVKDRTREFRLVSRVFGHLTMAKRAGKYHKLVVPNRDPNDLCTPCFQCSSPGFNVPLNWKEDTPDRLDYIFARTYAGDGNMSLNKRMRKDDKNDKPLSAMGGMWVNDPRMEAMINKSYNGDPNRSDSNQENETCSGFKVGRSQRTGKFRFVEVSGIVAITCRHVFFKSGAVIDLITGERFYFTDFALAGALRGLVFLPKELEKAYRIQEQTTQQFANLVALSGAKTSMKWASMDINTTAPTPSNWKEKVAAYAAGKNIYVLHHAESAYFAG</sequence>
<proteinExistence type="predicted"/>